<name>A0A812YPT5_SYMPI</name>
<sequence length="583" mass="66217">MAAQSAGHAELVKQHSELMKAHQELVKQCGSMKPKTPEGRPAVGSCTNPRIRKQRSRLYVTNDSKLTPPIEPTLVDNALLFLPERAVRDMNLEPNMNDKGDSDKTMWCGRVWELRELMATFHKDKVSRIGSEAAQLTDFRKRELKAKMKDPSVRKMLKRFAARWRGAAYRNRCSFAVLDRLKYSNLRGTLVYAHGSGGCNWDNYRICRMIAGMGILVVAPDGFAYPKNTAMGEMRHKELGPLHRASDDVDYWANDLIYMSAANGTFNYSSKAASVLQQPDEYKDMYEKCYQLRRSELHFTISHLPHWVHSQGFYLGGTSEGAMTVARFDDQRYGAMVIGRFINSFSIEYCYFTPEPEAGLIGGQLDVPTLNIIGTKDQYFGKEDSIAKLVAENGVTGYGDRHLTGHGYNTMVRQGLDVGLVCILEDGMHSPCNTHDNFLRQLFNTFFSRTHSIWELHMIWAADPTLNALISLEETTAVGDGMVGKNITRLFVPKMKYPNRLNLRTVEVLRSLNCQDELRDAMAKEKCIIDAERTEIKEQLDRVRVEAAKQRNFKSTGKPASNFYAKDKFAVKCAWKDWLKTHT</sequence>
<proteinExistence type="predicted"/>
<reference evidence="1" key="1">
    <citation type="submission" date="2021-02" db="EMBL/GenBank/DDBJ databases">
        <authorList>
            <person name="Dougan E. K."/>
            <person name="Rhodes N."/>
            <person name="Thang M."/>
            <person name="Chan C."/>
        </authorList>
    </citation>
    <scope>NUCLEOTIDE SEQUENCE</scope>
</reference>
<accession>A0A812YPT5</accession>
<organism evidence="1 2">
    <name type="scientific">Symbiodinium pilosum</name>
    <name type="common">Dinoflagellate</name>
    <dbReference type="NCBI Taxonomy" id="2952"/>
    <lineage>
        <taxon>Eukaryota</taxon>
        <taxon>Sar</taxon>
        <taxon>Alveolata</taxon>
        <taxon>Dinophyceae</taxon>
        <taxon>Suessiales</taxon>
        <taxon>Symbiodiniaceae</taxon>
        <taxon>Symbiodinium</taxon>
    </lineage>
</organism>
<dbReference type="OrthoDB" id="412553at2759"/>
<dbReference type="Gene3D" id="3.40.50.1820">
    <property type="entry name" value="alpha/beta hydrolase"/>
    <property type="match status" value="1"/>
</dbReference>
<evidence type="ECO:0000313" key="2">
    <source>
        <dbReference type="Proteomes" id="UP000649617"/>
    </source>
</evidence>
<dbReference type="AlphaFoldDB" id="A0A812YPT5"/>
<keyword evidence="2" id="KW-1185">Reference proteome</keyword>
<dbReference type="EMBL" id="CAJNIZ010048081">
    <property type="protein sequence ID" value="CAE7781503.1"/>
    <property type="molecule type" value="Genomic_DNA"/>
</dbReference>
<protein>
    <submittedName>
        <fullName evidence="1">Uncharacterized protein</fullName>
    </submittedName>
</protein>
<gene>
    <name evidence="1" type="ORF">SPIL2461_LOCUS23232</name>
</gene>
<comment type="caution">
    <text evidence="1">The sequence shown here is derived from an EMBL/GenBank/DDBJ whole genome shotgun (WGS) entry which is preliminary data.</text>
</comment>
<evidence type="ECO:0000313" key="1">
    <source>
        <dbReference type="EMBL" id="CAE7781503.1"/>
    </source>
</evidence>
<dbReference type="InterPro" id="IPR029058">
    <property type="entry name" value="AB_hydrolase_fold"/>
</dbReference>
<dbReference type="SUPFAM" id="SSF53474">
    <property type="entry name" value="alpha/beta-Hydrolases"/>
    <property type="match status" value="1"/>
</dbReference>
<dbReference type="Proteomes" id="UP000649617">
    <property type="component" value="Unassembled WGS sequence"/>
</dbReference>